<dbReference type="RefSeq" id="WP_089919820.1">
    <property type="nucleotide sequence ID" value="NZ_FOBB01000010.1"/>
</dbReference>
<dbReference type="Proteomes" id="UP000198984">
    <property type="component" value="Unassembled WGS sequence"/>
</dbReference>
<dbReference type="PIRSF" id="PIRSF018266">
    <property type="entry name" value="FecR"/>
    <property type="match status" value="1"/>
</dbReference>
<feature type="domain" description="FecR protein" evidence="2">
    <location>
        <begin position="113"/>
        <end position="207"/>
    </location>
</feature>
<dbReference type="Gene3D" id="2.60.120.1440">
    <property type="match status" value="1"/>
</dbReference>
<dbReference type="InterPro" id="IPR032508">
    <property type="entry name" value="FecR_C"/>
</dbReference>
<keyword evidence="1" id="KW-0472">Membrane</keyword>
<evidence type="ECO:0000259" key="2">
    <source>
        <dbReference type="Pfam" id="PF04773"/>
    </source>
</evidence>
<name>A0A1H8GJZ3_9BACT</name>
<dbReference type="GO" id="GO:0016989">
    <property type="term" value="F:sigma factor antagonist activity"/>
    <property type="evidence" value="ECO:0007669"/>
    <property type="project" value="TreeGrafter"/>
</dbReference>
<dbReference type="STRING" id="573321.SAMN04488505_110166"/>
<dbReference type="InterPro" id="IPR006860">
    <property type="entry name" value="FecR"/>
</dbReference>
<dbReference type="PANTHER" id="PTHR30273:SF2">
    <property type="entry name" value="PROTEIN FECR"/>
    <property type="match status" value="1"/>
</dbReference>
<proteinExistence type="predicted"/>
<dbReference type="Gene3D" id="3.55.50.30">
    <property type="match status" value="1"/>
</dbReference>
<sequence>MSNDRMWILLGKQLSGDISPAELSELEALLKDDPEAAASGELAASIWQTPIQEVSATHDSKERIWDAVSPQLQPRRQRTIVRRLVAAAAAAAVLGVIWTGWKFTRPAAPVLQQLSSAPGGKSRVVLPDGSIVLLNRNTQLHYEKNGFGKQHREITLSGEAFFDIVKSEGVPFIIHAGKVNIRVLGTAFNVKAYAGDSAVFTTLVRGKIAVSFREKTVVLQPDEKLTVPLTRPVAVFQQKHLEKDSSGQLPEISWLNNKLVFDNNTFGELAAKMNQWYGVTFHFESDSLEQLRFSGIIDTESVDEALNMLQLSRPFNFQVNGKEVRISN</sequence>
<reference evidence="4 5" key="1">
    <citation type="submission" date="2016-10" db="EMBL/GenBank/DDBJ databases">
        <authorList>
            <person name="de Groot N.N."/>
        </authorList>
    </citation>
    <scope>NUCLEOTIDE SEQUENCE [LARGE SCALE GENOMIC DNA]</scope>
    <source>
        <strain evidence="4 5">DSM 21039</strain>
    </source>
</reference>
<keyword evidence="5" id="KW-1185">Reference proteome</keyword>
<dbReference type="AlphaFoldDB" id="A0A1H8GJZ3"/>
<accession>A0A1H8GJZ3</accession>
<evidence type="ECO:0000256" key="1">
    <source>
        <dbReference type="SAM" id="Phobius"/>
    </source>
</evidence>
<organism evidence="4 5">
    <name type="scientific">Chitinophaga rupis</name>
    <dbReference type="NCBI Taxonomy" id="573321"/>
    <lineage>
        <taxon>Bacteria</taxon>
        <taxon>Pseudomonadati</taxon>
        <taxon>Bacteroidota</taxon>
        <taxon>Chitinophagia</taxon>
        <taxon>Chitinophagales</taxon>
        <taxon>Chitinophagaceae</taxon>
        <taxon>Chitinophaga</taxon>
    </lineage>
</organism>
<dbReference type="Pfam" id="PF16344">
    <property type="entry name" value="FecR_C"/>
    <property type="match status" value="1"/>
</dbReference>
<gene>
    <name evidence="4" type="ORF">SAMN04488505_110166</name>
</gene>
<feature type="domain" description="Protein FecR C-terminal" evidence="3">
    <location>
        <begin position="258"/>
        <end position="326"/>
    </location>
</feature>
<feature type="transmembrane region" description="Helical" evidence="1">
    <location>
        <begin position="84"/>
        <end position="101"/>
    </location>
</feature>
<evidence type="ECO:0000259" key="3">
    <source>
        <dbReference type="Pfam" id="PF16344"/>
    </source>
</evidence>
<protein>
    <submittedName>
        <fullName evidence="4">FecR family protein</fullName>
    </submittedName>
</protein>
<dbReference type="PANTHER" id="PTHR30273">
    <property type="entry name" value="PERIPLASMIC SIGNAL SENSOR AND SIGMA FACTOR ACTIVATOR FECR-RELATED"/>
    <property type="match status" value="1"/>
</dbReference>
<keyword evidence="1" id="KW-1133">Transmembrane helix</keyword>
<evidence type="ECO:0000313" key="5">
    <source>
        <dbReference type="Proteomes" id="UP000198984"/>
    </source>
</evidence>
<dbReference type="Pfam" id="PF04773">
    <property type="entry name" value="FecR"/>
    <property type="match status" value="1"/>
</dbReference>
<dbReference type="OrthoDB" id="1523735at2"/>
<dbReference type="InterPro" id="IPR012373">
    <property type="entry name" value="Ferrdict_sens_TM"/>
</dbReference>
<evidence type="ECO:0000313" key="4">
    <source>
        <dbReference type="EMBL" id="SEN44312.1"/>
    </source>
</evidence>
<keyword evidence="1" id="KW-0812">Transmembrane</keyword>
<dbReference type="EMBL" id="FOBB01000010">
    <property type="protein sequence ID" value="SEN44312.1"/>
    <property type="molecule type" value="Genomic_DNA"/>
</dbReference>